<reference evidence="1" key="1">
    <citation type="journal article" date="2021" name="PeerJ">
        <title>Extensive microbial diversity within the chicken gut microbiome revealed by metagenomics and culture.</title>
        <authorList>
            <person name="Gilroy R."/>
            <person name="Ravi A."/>
            <person name="Getino M."/>
            <person name="Pursley I."/>
            <person name="Horton D.L."/>
            <person name="Alikhan N.F."/>
            <person name="Baker D."/>
            <person name="Gharbi K."/>
            <person name="Hall N."/>
            <person name="Watson M."/>
            <person name="Adriaenssens E.M."/>
            <person name="Foster-Nyarko E."/>
            <person name="Jarju S."/>
            <person name="Secka A."/>
            <person name="Antonio M."/>
            <person name="Oren A."/>
            <person name="Chaudhuri R.R."/>
            <person name="La Ragione R."/>
            <person name="Hildebrand F."/>
            <person name="Pallen M.J."/>
        </authorList>
    </citation>
    <scope>NUCLEOTIDE SEQUENCE</scope>
    <source>
        <strain evidence="1">1277</strain>
    </source>
</reference>
<accession>A0A921N182</accession>
<organism evidence="1 2">
    <name type="scientific">Romboutsia timonensis</name>
    <dbReference type="NCBI Taxonomy" id="1776391"/>
    <lineage>
        <taxon>Bacteria</taxon>
        <taxon>Bacillati</taxon>
        <taxon>Bacillota</taxon>
        <taxon>Clostridia</taxon>
        <taxon>Peptostreptococcales</taxon>
        <taxon>Peptostreptococcaceae</taxon>
        <taxon>Romboutsia</taxon>
    </lineage>
</organism>
<proteinExistence type="predicted"/>
<name>A0A921N182_9FIRM</name>
<reference evidence="1" key="2">
    <citation type="submission" date="2021-09" db="EMBL/GenBank/DDBJ databases">
        <authorList>
            <person name="Gilroy R."/>
        </authorList>
    </citation>
    <scope>NUCLEOTIDE SEQUENCE</scope>
    <source>
        <strain evidence="1">1277</strain>
    </source>
</reference>
<evidence type="ECO:0000313" key="1">
    <source>
        <dbReference type="EMBL" id="HJG97098.1"/>
    </source>
</evidence>
<protein>
    <submittedName>
        <fullName evidence="1">Uncharacterized protein</fullName>
    </submittedName>
</protein>
<evidence type="ECO:0000313" key="2">
    <source>
        <dbReference type="Proteomes" id="UP000776700"/>
    </source>
</evidence>
<dbReference type="EMBL" id="DYUB01000260">
    <property type="protein sequence ID" value="HJG97098.1"/>
    <property type="molecule type" value="Genomic_DNA"/>
</dbReference>
<sequence length="63" mass="7119">MGLHFNILTDDETMLNYLALYLAIKGYTPKGSNKKVYPSSKEALSMLGIPTTNDPLNEDIRWD</sequence>
<gene>
    <name evidence="1" type="ORF">K8V90_08370</name>
</gene>
<dbReference type="AlphaFoldDB" id="A0A921N182"/>
<dbReference type="Proteomes" id="UP000776700">
    <property type="component" value="Unassembled WGS sequence"/>
</dbReference>
<comment type="caution">
    <text evidence="1">The sequence shown here is derived from an EMBL/GenBank/DDBJ whole genome shotgun (WGS) entry which is preliminary data.</text>
</comment>